<dbReference type="RefSeq" id="WP_013187212.1">
    <property type="nucleotide sequence ID" value="NC_014230.1"/>
</dbReference>
<keyword evidence="3" id="KW-1185">Reference proteome</keyword>
<dbReference type="CAZy" id="GT2">
    <property type="family name" value="Glycosyltransferase Family 2"/>
</dbReference>
<dbReference type="GeneID" id="89453228"/>
<dbReference type="AlphaFoldDB" id="A3U8H7"/>
<name>A3U8H7_CROAH</name>
<accession>A3U8H7</accession>
<reference evidence="2 3" key="1">
    <citation type="journal article" date="2010" name="J. Bacteriol.">
        <title>The complete genome sequence of Croceibacter atlanticus HTCC2559T.</title>
        <authorList>
            <person name="Oh H.M."/>
            <person name="Kang I."/>
            <person name="Ferriera S."/>
            <person name="Giovannoni S.J."/>
            <person name="Cho J.C."/>
        </authorList>
    </citation>
    <scope>NUCLEOTIDE SEQUENCE [LARGE SCALE GENOMIC DNA]</scope>
    <source>
        <strain evidence="3">ATCC BAA-628 / HTCC2559 / KCTC 12090</strain>
    </source>
</reference>
<evidence type="ECO:0000259" key="1">
    <source>
        <dbReference type="Pfam" id="PF00535"/>
    </source>
</evidence>
<sequence length="296" mass="34540">MLISIIIPSYNRAHLIGDTLNSILDQTYKSWECIIVDDGSTDNTLEILKAYQAKDERIHFYLRPEHRLKSANTCRNIGIEKSNGDFLQFLDSDDLLSPNKIKLQLQAILDTSDVAYGGYRYFKKIEDIEGAKKIPKPYYKNYNTGISFLEALGNSGSFVPPHAYLVRKSCVFKSGMWDETLKSNQDGEFFCRVLLKANYIKYVPDSEVYYRIHDAPRVSSLHTLNAFEERIRSWKIIQKHLKPYDLNNGLYIKSAKKNLFRMIVIKHPKLILKNLIFFRQPLIFKLKNNRFTKRIL</sequence>
<dbReference type="PANTHER" id="PTHR43685">
    <property type="entry name" value="GLYCOSYLTRANSFERASE"/>
    <property type="match status" value="1"/>
</dbReference>
<dbReference type="GO" id="GO:0016740">
    <property type="term" value="F:transferase activity"/>
    <property type="evidence" value="ECO:0007669"/>
    <property type="project" value="UniProtKB-KW"/>
</dbReference>
<dbReference type="EMBL" id="CP002046">
    <property type="protein sequence ID" value="EAP88544.1"/>
    <property type="molecule type" value="Genomic_DNA"/>
</dbReference>
<dbReference type="Proteomes" id="UP000002297">
    <property type="component" value="Chromosome"/>
</dbReference>
<gene>
    <name evidence="2" type="ordered locus">CA2559_07275</name>
</gene>
<dbReference type="SUPFAM" id="SSF53448">
    <property type="entry name" value="Nucleotide-diphospho-sugar transferases"/>
    <property type="match status" value="1"/>
</dbReference>
<dbReference type="STRING" id="216432.CA2559_07275"/>
<dbReference type="InterPro" id="IPR050834">
    <property type="entry name" value="Glycosyltransf_2"/>
</dbReference>
<proteinExistence type="predicted"/>
<evidence type="ECO:0000313" key="2">
    <source>
        <dbReference type="EMBL" id="EAP88544.1"/>
    </source>
</evidence>
<dbReference type="eggNOG" id="COG1216">
    <property type="taxonomic scope" value="Bacteria"/>
</dbReference>
<feature type="domain" description="Glycosyltransferase 2-like" evidence="1">
    <location>
        <begin position="4"/>
        <end position="137"/>
    </location>
</feature>
<dbReference type="Pfam" id="PF00535">
    <property type="entry name" value="Glycos_transf_2"/>
    <property type="match status" value="1"/>
</dbReference>
<dbReference type="Gene3D" id="3.90.550.10">
    <property type="entry name" value="Spore Coat Polysaccharide Biosynthesis Protein SpsA, Chain A"/>
    <property type="match status" value="1"/>
</dbReference>
<dbReference type="KEGG" id="cat:CA2559_07275"/>
<dbReference type="InterPro" id="IPR001173">
    <property type="entry name" value="Glyco_trans_2-like"/>
</dbReference>
<evidence type="ECO:0000313" key="3">
    <source>
        <dbReference type="Proteomes" id="UP000002297"/>
    </source>
</evidence>
<protein>
    <submittedName>
        <fullName evidence="2">Glycosyl transferase</fullName>
    </submittedName>
</protein>
<dbReference type="OrthoDB" id="597270at2"/>
<dbReference type="HOGENOM" id="CLU_025996_0_5_10"/>
<keyword evidence="2" id="KW-0808">Transferase</keyword>
<dbReference type="PANTHER" id="PTHR43685:SF11">
    <property type="entry name" value="GLYCOSYLTRANSFERASE TAGX-RELATED"/>
    <property type="match status" value="1"/>
</dbReference>
<organism evidence="2 3">
    <name type="scientific">Croceibacter atlanticus (strain ATCC BAA-628 / JCM 21780 / CIP 108009 / IAM 15332 / KCTC 12090 / HTCC2559)</name>
    <dbReference type="NCBI Taxonomy" id="216432"/>
    <lineage>
        <taxon>Bacteria</taxon>
        <taxon>Pseudomonadati</taxon>
        <taxon>Bacteroidota</taxon>
        <taxon>Flavobacteriia</taxon>
        <taxon>Flavobacteriales</taxon>
        <taxon>Flavobacteriaceae</taxon>
        <taxon>Croceibacter</taxon>
    </lineage>
</organism>
<dbReference type="InterPro" id="IPR029044">
    <property type="entry name" value="Nucleotide-diphossugar_trans"/>
</dbReference>